<dbReference type="AlphaFoldDB" id="A0A7J6FQJ0"/>
<name>A0A7J6FQJ0_CANSA</name>
<evidence type="ECO:0000313" key="2">
    <source>
        <dbReference type="Proteomes" id="UP000583929"/>
    </source>
</evidence>
<accession>A0A7J6FQJ0</accession>
<comment type="caution">
    <text evidence="1">The sequence shown here is derived from an EMBL/GenBank/DDBJ whole genome shotgun (WGS) entry which is preliminary data.</text>
</comment>
<reference evidence="1 2" key="1">
    <citation type="journal article" date="2020" name="bioRxiv">
        <title>Sequence and annotation of 42 cannabis genomes reveals extensive copy number variation in cannabinoid synthesis and pathogen resistance genes.</title>
        <authorList>
            <person name="Mckernan K.J."/>
            <person name="Helbert Y."/>
            <person name="Kane L.T."/>
            <person name="Ebling H."/>
            <person name="Zhang L."/>
            <person name="Liu B."/>
            <person name="Eaton Z."/>
            <person name="Mclaughlin S."/>
            <person name="Kingan S."/>
            <person name="Baybayan P."/>
            <person name="Concepcion G."/>
            <person name="Jordan M."/>
            <person name="Riva A."/>
            <person name="Barbazuk W."/>
            <person name="Harkins T."/>
        </authorList>
    </citation>
    <scope>NUCLEOTIDE SEQUENCE [LARGE SCALE GENOMIC DNA]</scope>
    <source>
        <strain evidence="2">cv. Jamaican Lion 4</strain>
        <tissue evidence="1">Leaf</tissue>
    </source>
</reference>
<gene>
    <name evidence="1" type="ORF">G4B88_018072</name>
</gene>
<dbReference type="Proteomes" id="UP000583929">
    <property type="component" value="Unassembled WGS sequence"/>
</dbReference>
<evidence type="ECO:0000313" key="1">
    <source>
        <dbReference type="EMBL" id="KAF4372907.1"/>
    </source>
</evidence>
<keyword evidence="2" id="KW-1185">Reference proteome</keyword>
<protein>
    <submittedName>
        <fullName evidence="1">Uncharacterized protein</fullName>
    </submittedName>
</protein>
<proteinExistence type="predicted"/>
<organism evidence="1 2">
    <name type="scientific">Cannabis sativa</name>
    <name type="common">Hemp</name>
    <name type="synonym">Marijuana</name>
    <dbReference type="NCBI Taxonomy" id="3483"/>
    <lineage>
        <taxon>Eukaryota</taxon>
        <taxon>Viridiplantae</taxon>
        <taxon>Streptophyta</taxon>
        <taxon>Embryophyta</taxon>
        <taxon>Tracheophyta</taxon>
        <taxon>Spermatophyta</taxon>
        <taxon>Magnoliopsida</taxon>
        <taxon>eudicotyledons</taxon>
        <taxon>Gunneridae</taxon>
        <taxon>Pentapetalae</taxon>
        <taxon>rosids</taxon>
        <taxon>fabids</taxon>
        <taxon>Rosales</taxon>
        <taxon>Cannabaceae</taxon>
        <taxon>Cannabis</taxon>
    </lineage>
</organism>
<sequence length="90" mass="9795">MEPLVQIAKHALIHFSTASFTTSLATIIFENVMVITVGTCVPRNNFASAEFCTKFSGASRKTTCIVDISSSGCWTTTLRLNLNLSQNKAH</sequence>
<dbReference type="EMBL" id="JAATIQ010000183">
    <property type="protein sequence ID" value="KAF4372907.1"/>
    <property type="molecule type" value="Genomic_DNA"/>
</dbReference>